<evidence type="ECO:0000313" key="1">
    <source>
        <dbReference type="EMBL" id="KZP32750.1"/>
    </source>
</evidence>
<protein>
    <submittedName>
        <fullName evidence="1">Uncharacterized protein</fullName>
    </submittedName>
</protein>
<proteinExistence type="predicted"/>
<keyword evidence="2" id="KW-1185">Reference proteome</keyword>
<dbReference type="AlphaFoldDB" id="A0A166VI05"/>
<name>A0A166VI05_9AGAM</name>
<evidence type="ECO:0000313" key="2">
    <source>
        <dbReference type="Proteomes" id="UP000076532"/>
    </source>
</evidence>
<organism evidence="1 2">
    <name type="scientific">Athelia psychrophila</name>
    <dbReference type="NCBI Taxonomy" id="1759441"/>
    <lineage>
        <taxon>Eukaryota</taxon>
        <taxon>Fungi</taxon>
        <taxon>Dikarya</taxon>
        <taxon>Basidiomycota</taxon>
        <taxon>Agaricomycotina</taxon>
        <taxon>Agaricomycetes</taxon>
        <taxon>Agaricomycetidae</taxon>
        <taxon>Atheliales</taxon>
        <taxon>Atheliaceae</taxon>
        <taxon>Athelia</taxon>
    </lineage>
</organism>
<accession>A0A166VI05</accession>
<gene>
    <name evidence="1" type="ORF">FIBSPDRAFT_882104</name>
</gene>
<reference evidence="1 2" key="1">
    <citation type="journal article" date="2016" name="Mol. Biol. Evol.">
        <title>Comparative Genomics of Early-Diverging Mushroom-Forming Fungi Provides Insights into the Origins of Lignocellulose Decay Capabilities.</title>
        <authorList>
            <person name="Nagy L.G."/>
            <person name="Riley R."/>
            <person name="Tritt A."/>
            <person name="Adam C."/>
            <person name="Daum C."/>
            <person name="Floudas D."/>
            <person name="Sun H."/>
            <person name="Yadav J.S."/>
            <person name="Pangilinan J."/>
            <person name="Larsson K.H."/>
            <person name="Matsuura K."/>
            <person name="Barry K."/>
            <person name="Labutti K."/>
            <person name="Kuo R."/>
            <person name="Ohm R.A."/>
            <person name="Bhattacharya S.S."/>
            <person name="Shirouzu T."/>
            <person name="Yoshinaga Y."/>
            <person name="Martin F.M."/>
            <person name="Grigoriev I.V."/>
            <person name="Hibbett D.S."/>
        </authorList>
    </citation>
    <scope>NUCLEOTIDE SEQUENCE [LARGE SCALE GENOMIC DNA]</scope>
    <source>
        <strain evidence="1 2">CBS 109695</strain>
    </source>
</reference>
<dbReference type="EMBL" id="KV417484">
    <property type="protein sequence ID" value="KZP32750.1"/>
    <property type="molecule type" value="Genomic_DNA"/>
</dbReference>
<dbReference type="Proteomes" id="UP000076532">
    <property type="component" value="Unassembled WGS sequence"/>
</dbReference>
<sequence>MDGVHGLVIRGIEYKQKSRRHVERTKVTDGGVGIGDVLASHRCKPADSTVGEFPSRVVYKQNVLANVVCGELELYSTLVPKCGAKALAWAKAQGFSKLKPSPEPKKANLMGRAWLGFFWPGLAGPLALGPAKHITSRWGGGSAGTRRISSLSTSSGLRAYALAIQLEAALNWIGVVALQQTPDAGTSPGGDVCHMSPAAELTYETPVRRDISSHSMGVVTSMHTWDRVLAGVLKIAQALRQQARCPRHPKKSSCRRSAYGARGLTRLKTGKAIKASSSHRWALHRRIRNIRYQNTYCEQVHEFLVRPHGAKPSSHSYEIGPAESPKTSHELVRVFDFRSTLAGTRLVELTVTYNKPLWIMPPKLR</sequence>